<keyword evidence="3" id="KW-1185">Reference proteome</keyword>
<organism evidence="2 3">
    <name type="scientific">Ogataea philodendri</name>
    <dbReference type="NCBI Taxonomy" id="1378263"/>
    <lineage>
        <taxon>Eukaryota</taxon>
        <taxon>Fungi</taxon>
        <taxon>Dikarya</taxon>
        <taxon>Ascomycota</taxon>
        <taxon>Saccharomycotina</taxon>
        <taxon>Pichiomycetes</taxon>
        <taxon>Pichiales</taxon>
        <taxon>Pichiaceae</taxon>
        <taxon>Ogataea</taxon>
    </lineage>
</organism>
<dbReference type="RefSeq" id="XP_046062619.1">
    <property type="nucleotide sequence ID" value="XM_046202777.1"/>
</dbReference>
<feature type="region of interest" description="Disordered" evidence="1">
    <location>
        <begin position="1"/>
        <end position="20"/>
    </location>
</feature>
<protein>
    <submittedName>
        <fullName evidence="2">Uncharacterized protein</fullName>
    </submittedName>
</protein>
<proteinExistence type="predicted"/>
<dbReference type="AlphaFoldDB" id="A0A9P8PAI7"/>
<dbReference type="EMBL" id="JAEUBE010000158">
    <property type="protein sequence ID" value="KAH3668205.1"/>
    <property type="molecule type" value="Genomic_DNA"/>
</dbReference>
<accession>A0A9P8PAI7</accession>
<dbReference type="GeneID" id="70233926"/>
<reference evidence="2" key="1">
    <citation type="journal article" date="2021" name="Open Biol.">
        <title>Shared evolutionary footprints suggest mitochondrial oxidative damage underlies multiple complex I losses in fungi.</title>
        <authorList>
            <person name="Schikora-Tamarit M.A."/>
            <person name="Marcet-Houben M."/>
            <person name="Nosek J."/>
            <person name="Gabaldon T."/>
        </authorList>
    </citation>
    <scope>NUCLEOTIDE SEQUENCE</scope>
    <source>
        <strain evidence="2">CBS6075</strain>
    </source>
</reference>
<dbReference type="Proteomes" id="UP000769157">
    <property type="component" value="Unassembled WGS sequence"/>
</dbReference>
<reference evidence="2" key="2">
    <citation type="submission" date="2021-01" db="EMBL/GenBank/DDBJ databases">
        <authorList>
            <person name="Schikora-Tamarit M.A."/>
        </authorList>
    </citation>
    <scope>NUCLEOTIDE SEQUENCE</scope>
    <source>
        <strain evidence="2">CBS6075</strain>
    </source>
</reference>
<name>A0A9P8PAI7_9ASCO</name>
<evidence type="ECO:0000313" key="2">
    <source>
        <dbReference type="EMBL" id="KAH3668205.1"/>
    </source>
</evidence>
<sequence length="72" mass="7740">MTEPRRQIAQPILPKVPSSSLRKMDANTAPMITDKAPRGVTKIGGANVYAAKLAISPTAIKEVPRIQIGFVK</sequence>
<evidence type="ECO:0000313" key="3">
    <source>
        <dbReference type="Proteomes" id="UP000769157"/>
    </source>
</evidence>
<evidence type="ECO:0000256" key="1">
    <source>
        <dbReference type="SAM" id="MobiDB-lite"/>
    </source>
</evidence>
<comment type="caution">
    <text evidence="2">The sequence shown here is derived from an EMBL/GenBank/DDBJ whole genome shotgun (WGS) entry which is preliminary data.</text>
</comment>
<dbReference type="OrthoDB" id="10387739at2759"/>
<gene>
    <name evidence="2" type="ORF">OGAPHI_001959</name>
</gene>